<evidence type="ECO:0000256" key="3">
    <source>
        <dbReference type="ARBA" id="ARBA00022729"/>
    </source>
</evidence>
<reference evidence="8 9" key="1">
    <citation type="submission" date="2014-02" db="EMBL/GenBank/DDBJ databases">
        <title>Whole genome sequence of Sphingobium chlorophenolicum NBRC 16172.</title>
        <authorList>
            <person name="Gan H.M."/>
            <person name="Gan H.Y."/>
            <person name="Chew T.H."/>
            <person name="Savka M.A."/>
        </authorList>
    </citation>
    <scope>NUCLEOTIDE SEQUENCE [LARGE SCALE GENOMIC DNA]</scope>
    <source>
        <strain evidence="8 9">NBRC 16172</strain>
    </source>
</reference>
<keyword evidence="2" id="KW-1003">Cell membrane</keyword>
<dbReference type="eggNOG" id="ENOG5031HAY">
    <property type="taxonomic scope" value="Bacteria"/>
</dbReference>
<keyword evidence="4" id="KW-0472">Membrane</keyword>
<name>A0A081RI16_SPHCR</name>
<dbReference type="PROSITE" id="PS51257">
    <property type="entry name" value="PROKAR_LIPOPROTEIN"/>
    <property type="match status" value="1"/>
</dbReference>
<keyword evidence="5" id="KW-0564">Palmitate</keyword>
<evidence type="ECO:0000256" key="6">
    <source>
        <dbReference type="ARBA" id="ARBA00023288"/>
    </source>
</evidence>
<gene>
    <name evidence="8" type="ORF">BV95_00748</name>
</gene>
<evidence type="ECO:0000256" key="7">
    <source>
        <dbReference type="SAM" id="SignalP"/>
    </source>
</evidence>
<feature type="chain" id="PRO_5001763401" evidence="7">
    <location>
        <begin position="19"/>
        <end position="42"/>
    </location>
</feature>
<dbReference type="Proteomes" id="UP000028411">
    <property type="component" value="Unassembled WGS sequence"/>
</dbReference>
<dbReference type="InterPro" id="IPR012556">
    <property type="entry name" value="Entericidin"/>
</dbReference>
<sequence>MRQTVALVIAGLLLSSLAACNTVKGAGRDIESVGRAGEKAIN</sequence>
<evidence type="ECO:0000256" key="5">
    <source>
        <dbReference type="ARBA" id="ARBA00023139"/>
    </source>
</evidence>
<dbReference type="PATRIC" id="fig|46429.4.peg.723"/>
<comment type="caution">
    <text evidence="8">The sequence shown here is derived from an EMBL/GenBank/DDBJ whole genome shotgun (WGS) entry which is preliminary data.</text>
</comment>
<dbReference type="EMBL" id="JFHR01000006">
    <property type="protein sequence ID" value="KEQ54839.1"/>
    <property type="molecule type" value="Genomic_DNA"/>
</dbReference>
<evidence type="ECO:0000256" key="2">
    <source>
        <dbReference type="ARBA" id="ARBA00022475"/>
    </source>
</evidence>
<dbReference type="GO" id="GO:0009636">
    <property type="term" value="P:response to toxic substance"/>
    <property type="evidence" value="ECO:0007669"/>
    <property type="project" value="InterPro"/>
</dbReference>
<keyword evidence="6" id="KW-0449">Lipoprotein</keyword>
<evidence type="ECO:0000256" key="4">
    <source>
        <dbReference type="ARBA" id="ARBA00023136"/>
    </source>
</evidence>
<comment type="similarity">
    <text evidence="1">Belongs to the EcnA/EcnB lipoprotein family.</text>
</comment>
<organism evidence="8 9">
    <name type="scientific">Sphingobium chlorophenolicum</name>
    <dbReference type="NCBI Taxonomy" id="46429"/>
    <lineage>
        <taxon>Bacteria</taxon>
        <taxon>Pseudomonadati</taxon>
        <taxon>Pseudomonadota</taxon>
        <taxon>Alphaproteobacteria</taxon>
        <taxon>Sphingomonadales</taxon>
        <taxon>Sphingomonadaceae</taxon>
        <taxon>Sphingobium</taxon>
    </lineage>
</organism>
<dbReference type="GO" id="GO:0016020">
    <property type="term" value="C:membrane"/>
    <property type="evidence" value="ECO:0007669"/>
    <property type="project" value="InterPro"/>
</dbReference>
<accession>A0A081RI16</accession>
<protein>
    <submittedName>
        <fullName evidence="8">Entericidin</fullName>
    </submittedName>
</protein>
<dbReference type="Pfam" id="PF08085">
    <property type="entry name" value="Entericidin"/>
    <property type="match status" value="1"/>
</dbReference>
<dbReference type="AlphaFoldDB" id="A0A081RI16"/>
<proteinExistence type="inferred from homology"/>
<evidence type="ECO:0000256" key="1">
    <source>
        <dbReference type="ARBA" id="ARBA00010296"/>
    </source>
</evidence>
<feature type="signal peptide" evidence="7">
    <location>
        <begin position="1"/>
        <end position="18"/>
    </location>
</feature>
<evidence type="ECO:0000313" key="8">
    <source>
        <dbReference type="EMBL" id="KEQ54839.1"/>
    </source>
</evidence>
<dbReference type="OrthoDB" id="7363288at2"/>
<evidence type="ECO:0000313" key="9">
    <source>
        <dbReference type="Proteomes" id="UP000028411"/>
    </source>
</evidence>
<dbReference type="RefSeq" id="WP_013846709.1">
    <property type="nucleotide sequence ID" value="NZ_JFHR01000006.1"/>
</dbReference>
<keyword evidence="3 7" id="KW-0732">Signal</keyword>